<organism evidence="1 2">
    <name type="scientific">Acaulospora colombiana</name>
    <dbReference type="NCBI Taxonomy" id="27376"/>
    <lineage>
        <taxon>Eukaryota</taxon>
        <taxon>Fungi</taxon>
        <taxon>Fungi incertae sedis</taxon>
        <taxon>Mucoromycota</taxon>
        <taxon>Glomeromycotina</taxon>
        <taxon>Glomeromycetes</taxon>
        <taxon>Diversisporales</taxon>
        <taxon>Acaulosporaceae</taxon>
        <taxon>Acaulospora</taxon>
    </lineage>
</organism>
<feature type="non-terminal residue" evidence="1">
    <location>
        <position position="413"/>
    </location>
</feature>
<name>A0ACA9P6C1_9GLOM</name>
<evidence type="ECO:0000313" key="2">
    <source>
        <dbReference type="Proteomes" id="UP000789525"/>
    </source>
</evidence>
<gene>
    <name evidence="1" type="ORF">ACOLOM_LOCUS9605</name>
</gene>
<proteinExistence type="predicted"/>
<accession>A0ACA9P6C1</accession>
<dbReference type="Proteomes" id="UP000789525">
    <property type="component" value="Unassembled WGS sequence"/>
</dbReference>
<keyword evidence="2" id="KW-1185">Reference proteome</keyword>
<reference evidence="1" key="1">
    <citation type="submission" date="2021-06" db="EMBL/GenBank/DDBJ databases">
        <authorList>
            <person name="Kallberg Y."/>
            <person name="Tangrot J."/>
            <person name="Rosling A."/>
        </authorList>
    </citation>
    <scope>NUCLEOTIDE SEQUENCE</scope>
    <source>
        <strain evidence="1">CL356</strain>
    </source>
</reference>
<protein>
    <submittedName>
        <fullName evidence="1">13588_t:CDS:1</fullName>
    </submittedName>
</protein>
<sequence>MSTPVTNPATPNEQPNPAAAHLRVPGIYTSGSSRSGSDPALHVVKNAAQREKVQQSVTEKGFLPKELVKYEVEWFYDSLGIEENYFANESVDVITDHIIALFAAKTLAYTKHSNQLVIELEKITENGALFIHTSAPGVTSNEGPGATCERRIDDMFLDVSTPEKAFRLETYRSAGVTSAANSQSLRCYFVSQCVFPEYKPPSPTQDPSKRAKTDIRTVSDKVFLEKASDNTLEIYQQVMWNVEERFGPVIEFYEVEGTRERRVVIGYKMGTTAHFFSALSELYHFYSLYSARKYVEQFANGVTIISLYLNPLPGTNAPPIEHSIFQVTKEASLLYCLPDNPFFRTEVGVTPTSHAVQEATYAYAGWIFAQHFCNRLGPAYSALKGVLDEANPGHAEVLTQINKRFREETFTRQ</sequence>
<dbReference type="EMBL" id="CAJVPT010028333">
    <property type="protein sequence ID" value="CAG8686657.1"/>
    <property type="molecule type" value="Genomic_DNA"/>
</dbReference>
<evidence type="ECO:0000313" key="1">
    <source>
        <dbReference type="EMBL" id="CAG8686657.1"/>
    </source>
</evidence>
<comment type="caution">
    <text evidence="1">The sequence shown here is derived from an EMBL/GenBank/DDBJ whole genome shotgun (WGS) entry which is preliminary data.</text>
</comment>